<organism evidence="2 3">
    <name type="scientific">Vespula germanica</name>
    <name type="common">German yellow jacket</name>
    <name type="synonym">Paravespula germanica</name>
    <dbReference type="NCBI Taxonomy" id="30212"/>
    <lineage>
        <taxon>Eukaryota</taxon>
        <taxon>Metazoa</taxon>
        <taxon>Ecdysozoa</taxon>
        <taxon>Arthropoda</taxon>
        <taxon>Hexapoda</taxon>
        <taxon>Insecta</taxon>
        <taxon>Pterygota</taxon>
        <taxon>Neoptera</taxon>
        <taxon>Endopterygota</taxon>
        <taxon>Hymenoptera</taxon>
        <taxon>Apocrita</taxon>
        <taxon>Aculeata</taxon>
        <taxon>Vespoidea</taxon>
        <taxon>Vespidae</taxon>
        <taxon>Vespinae</taxon>
        <taxon>Vespula</taxon>
    </lineage>
</organism>
<evidence type="ECO:0000256" key="1">
    <source>
        <dbReference type="SAM" id="MobiDB-lite"/>
    </source>
</evidence>
<proteinExistence type="predicted"/>
<gene>
    <name evidence="2" type="ORF">HZH68_015197</name>
</gene>
<name>A0A834MTE6_VESGE</name>
<comment type="caution">
    <text evidence="2">The sequence shown here is derived from an EMBL/GenBank/DDBJ whole genome shotgun (WGS) entry which is preliminary data.</text>
</comment>
<keyword evidence="3" id="KW-1185">Reference proteome</keyword>
<feature type="compositionally biased region" description="Polar residues" evidence="1">
    <location>
        <begin position="41"/>
        <end position="67"/>
    </location>
</feature>
<dbReference type="EMBL" id="JACSDZ010000020">
    <property type="protein sequence ID" value="KAF7382278.1"/>
    <property type="molecule type" value="Genomic_DNA"/>
</dbReference>
<accession>A0A834MTE6</accession>
<evidence type="ECO:0000313" key="2">
    <source>
        <dbReference type="EMBL" id="KAF7382278.1"/>
    </source>
</evidence>
<protein>
    <submittedName>
        <fullName evidence="2">Uncharacterized protein</fullName>
    </submittedName>
</protein>
<dbReference type="AlphaFoldDB" id="A0A834MTE6"/>
<feature type="region of interest" description="Disordered" evidence="1">
    <location>
        <begin position="1"/>
        <end position="72"/>
    </location>
</feature>
<dbReference type="Proteomes" id="UP000617340">
    <property type="component" value="Unassembled WGS sequence"/>
</dbReference>
<evidence type="ECO:0000313" key="3">
    <source>
        <dbReference type="Proteomes" id="UP000617340"/>
    </source>
</evidence>
<reference evidence="2" key="1">
    <citation type="journal article" date="2020" name="G3 (Bethesda)">
        <title>High-Quality Assemblies for Three Invasive Social Wasps from the &lt;i&gt;Vespula&lt;/i&gt; Genus.</title>
        <authorList>
            <person name="Harrop T.W.R."/>
            <person name="Guhlin J."/>
            <person name="McLaughlin G.M."/>
            <person name="Permina E."/>
            <person name="Stockwell P."/>
            <person name="Gilligan J."/>
            <person name="Le Lec M.F."/>
            <person name="Gruber M.A.M."/>
            <person name="Quinn O."/>
            <person name="Lovegrove M."/>
            <person name="Duncan E.J."/>
            <person name="Remnant E.J."/>
            <person name="Van Eeckhoven J."/>
            <person name="Graham B."/>
            <person name="Knapp R.A."/>
            <person name="Langford K.W."/>
            <person name="Kronenberg Z."/>
            <person name="Press M.O."/>
            <person name="Eacker S.M."/>
            <person name="Wilson-Rankin E.E."/>
            <person name="Purcell J."/>
            <person name="Lester P.J."/>
            <person name="Dearden P.K."/>
        </authorList>
    </citation>
    <scope>NUCLEOTIDE SEQUENCE</scope>
    <source>
        <strain evidence="2">Linc-1</strain>
    </source>
</reference>
<sequence>MTVQKFKPRGSSAAEDQRPSGDILLSASNEPLDNDKEQRQALLTSPATNAPTMKSNTCCRSSQTQPIEEQDQQQLLQQQLQFQQDQQQQQRQDSSENLLGRVLAARVIGNVIARAIGLTLRTLARTLVLTSSNSLVKSVRVVS</sequence>